<comment type="caution">
    <text evidence="1">The sequence shown here is derived from an EMBL/GenBank/DDBJ whole genome shotgun (WGS) entry which is preliminary data.</text>
</comment>
<protein>
    <submittedName>
        <fullName evidence="1">Uncharacterized protein</fullName>
    </submittedName>
</protein>
<name>A0ABW7TBG7_9ACTN</name>
<dbReference type="RefSeq" id="WP_397614653.1">
    <property type="nucleotide sequence ID" value="NZ_JBIRRB010000014.1"/>
</dbReference>
<dbReference type="EMBL" id="JBIRRB010000014">
    <property type="protein sequence ID" value="MFI0914882.1"/>
    <property type="molecule type" value="Genomic_DNA"/>
</dbReference>
<reference evidence="1 2" key="1">
    <citation type="submission" date="2024-10" db="EMBL/GenBank/DDBJ databases">
        <title>The Natural Products Discovery Center: Release of the First 8490 Sequenced Strains for Exploring Actinobacteria Biosynthetic Diversity.</title>
        <authorList>
            <person name="Kalkreuter E."/>
            <person name="Kautsar S.A."/>
            <person name="Yang D."/>
            <person name="Bader C.D."/>
            <person name="Teijaro C.N."/>
            <person name="Fluegel L."/>
            <person name="Davis C.M."/>
            <person name="Simpson J.R."/>
            <person name="Lauterbach L."/>
            <person name="Steele A.D."/>
            <person name="Gui C."/>
            <person name="Meng S."/>
            <person name="Li G."/>
            <person name="Viehrig K."/>
            <person name="Ye F."/>
            <person name="Su P."/>
            <person name="Kiefer A.F."/>
            <person name="Nichols A."/>
            <person name="Cepeda A.J."/>
            <person name="Yan W."/>
            <person name="Fan B."/>
            <person name="Jiang Y."/>
            <person name="Adhikari A."/>
            <person name="Zheng C.-J."/>
            <person name="Schuster L."/>
            <person name="Cowan T.M."/>
            <person name="Smanski M.J."/>
            <person name="Chevrette M.G."/>
            <person name="De Carvalho L.P.S."/>
            <person name="Shen B."/>
        </authorList>
    </citation>
    <scope>NUCLEOTIDE SEQUENCE [LARGE SCALE GENOMIC DNA]</scope>
    <source>
        <strain evidence="1 2">NPDC020979</strain>
    </source>
</reference>
<keyword evidence="2" id="KW-1185">Reference proteome</keyword>
<gene>
    <name evidence="1" type="ORF">ACH4TF_31215</name>
</gene>
<sequence length="130" mass="14300">MSHGMVRASELLTQDEVGLLTRALLEWGGPAHCSDQLAVGMGFGGAQDLLDQGRRLRNALREDAPLNAADWARTLLATEIVFVSDLAGSGVEWSTTTGRDDEATIRMLRVIQRKLARTVSRYYGKRPSEE</sequence>
<evidence type="ECO:0000313" key="2">
    <source>
        <dbReference type="Proteomes" id="UP001611162"/>
    </source>
</evidence>
<organism evidence="1 2">
    <name type="scientific">Streptomyces abikoensis</name>
    <dbReference type="NCBI Taxonomy" id="97398"/>
    <lineage>
        <taxon>Bacteria</taxon>
        <taxon>Bacillati</taxon>
        <taxon>Actinomycetota</taxon>
        <taxon>Actinomycetes</taxon>
        <taxon>Kitasatosporales</taxon>
        <taxon>Streptomycetaceae</taxon>
        <taxon>Streptomyces</taxon>
    </lineage>
</organism>
<dbReference type="Proteomes" id="UP001611162">
    <property type="component" value="Unassembled WGS sequence"/>
</dbReference>
<evidence type="ECO:0000313" key="1">
    <source>
        <dbReference type="EMBL" id="MFI0914882.1"/>
    </source>
</evidence>
<proteinExistence type="predicted"/>
<accession>A0ABW7TBG7</accession>